<protein>
    <recommendedName>
        <fullName evidence="3">NYN domain-containing protein</fullName>
    </recommendedName>
</protein>
<gene>
    <name evidence="1" type="ORF">AARE701A_LOCUS131</name>
</gene>
<name>A0A8S1ZBB7_ARAAE</name>
<dbReference type="InterPro" id="IPR036236">
    <property type="entry name" value="Znf_C2H2_sf"/>
</dbReference>
<dbReference type="PANTHER" id="PTHR14379:SF19">
    <property type="entry name" value="ENDONUCLEASE OR GLYCOSYL HYDROLASE-RELATED"/>
    <property type="match status" value="1"/>
</dbReference>
<proteinExistence type="predicted"/>
<evidence type="ECO:0000313" key="1">
    <source>
        <dbReference type="EMBL" id="CAE5956352.1"/>
    </source>
</evidence>
<dbReference type="SUPFAM" id="SSF57667">
    <property type="entry name" value="beta-beta-alpha zinc fingers"/>
    <property type="match status" value="1"/>
</dbReference>
<dbReference type="GO" id="GO:0005777">
    <property type="term" value="C:peroxisome"/>
    <property type="evidence" value="ECO:0007669"/>
    <property type="project" value="InterPro"/>
</dbReference>
<reference evidence="1" key="1">
    <citation type="submission" date="2021-01" db="EMBL/GenBank/DDBJ databases">
        <authorList>
            <person name="Bezrukov I."/>
        </authorList>
    </citation>
    <scope>NUCLEOTIDE SEQUENCE</scope>
</reference>
<evidence type="ECO:0000313" key="2">
    <source>
        <dbReference type="Proteomes" id="UP000682877"/>
    </source>
</evidence>
<dbReference type="Proteomes" id="UP000682877">
    <property type="component" value="Chromosome 1"/>
</dbReference>
<dbReference type="PANTHER" id="PTHR14379">
    <property type="entry name" value="LIMKAIN B LKAP"/>
    <property type="match status" value="1"/>
</dbReference>
<dbReference type="EMBL" id="LR999451">
    <property type="protein sequence ID" value="CAE5956352.1"/>
    <property type="molecule type" value="Genomic_DNA"/>
</dbReference>
<keyword evidence="2" id="KW-1185">Reference proteome</keyword>
<dbReference type="AlphaFoldDB" id="A0A8S1ZBB7"/>
<accession>A0A8S1ZBB7</accession>
<dbReference type="CDD" id="cd10910">
    <property type="entry name" value="PIN_limkain_b1_N_like"/>
    <property type="match status" value="3"/>
</dbReference>
<evidence type="ECO:0008006" key="3">
    <source>
        <dbReference type="Google" id="ProtNLM"/>
    </source>
</evidence>
<organism evidence="1 2">
    <name type="scientific">Arabidopsis arenosa</name>
    <name type="common">Sand rock-cress</name>
    <name type="synonym">Cardaminopsis arenosa</name>
    <dbReference type="NCBI Taxonomy" id="38785"/>
    <lineage>
        <taxon>Eukaryota</taxon>
        <taxon>Viridiplantae</taxon>
        <taxon>Streptophyta</taxon>
        <taxon>Embryophyta</taxon>
        <taxon>Tracheophyta</taxon>
        <taxon>Spermatophyta</taxon>
        <taxon>Magnoliopsida</taxon>
        <taxon>eudicotyledons</taxon>
        <taxon>Gunneridae</taxon>
        <taxon>Pentapetalae</taxon>
        <taxon>rosids</taxon>
        <taxon>malvids</taxon>
        <taxon>Brassicales</taxon>
        <taxon>Brassicaceae</taxon>
        <taxon>Camelineae</taxon>
        <taxon>Arabidopsis</taxon>
    </lineage>
</organism>
<dbReference type="InterPro" id="IPR024768">
    <property type="entry name" value="Marf1"/>
</dbReference>
<dbReference type="GO" id="GO:0010468">
    <property type="term" value="P:regulation of gene expression"/>
    <property type="evidence" value="ECO:0007669"/>
    <property type="project" value="InterPro"/>
</dbReference>
<sequence>MKKATQEQAKALTLVFWDIIKCPVPDGCDPRVVRPSIKRLLENNGYCGPLTVTAIGKLADVPIDILRELYSSGIHLTIAPFGSSDIRGLIEMDKTANFMVISDDKACSGLLLTLKAIGYNPLMPFPYGSLDLLIMEDSLILEEETGDSALWDCLVCLHDPPAHGFENFITHLSSGEHKVLLMMPRNTGPRPPIDLSRVHVNHYLTERDLMRRNQLWADERPTPLSTSVYQLNDLEAVKSKGETFVYWDIKLCPVPPYCDASLVAPRIKRFLKEEGFSGPLTIIAIGVLTDVPIDILQKVYSSGIALHIVPNGPSDIRSLIFDRVHRNGPLRNIMVISNDEYFPNHFDLLHSTAFCNFKLFDSLPMEGSGGECSKTGESPFWFCSLCNFRNFPYQDIDSFTNHLSGTYHQRKLSDLLSMRSGHCLGAPLREPLKENLEAVTSVYWDIKMCPVPPGCDPRRVGPCIKRFLDNKGYSGPLTITAMGALEDVPNDILRGVHSSGIALNCIPYGFSISLERHIYEFMDWNPPPANIMVISDAKHSASNDVFGIQSKGYNFVEPVPCDSLESFFLAGDSGALEDDKCGETSLLGYLYCWVCCRDLDNFKNFTTHLTGRRHQRKLECKKSVDMKKVQGVLV</sequence>